<accession>A0A846QH21</accession>
<dbReference type="InterPro" id="IPR002491">
    <property type="entry name" value="ABC_transptr_periplasmic_BD"/>
</dbReference>
<gene>
    <name evidence="4" type="ORF">GGQ74_001789</name>
</gene>
<dbReference type="PROSITE" id="PS50983">
    <property type="entry name" value="FE_B12_PBP"/>
    <property type="match status" value="1"/>
</dbReference>
<dbReference type="NCBIfam" id="NF038402">
    <property type="entry name" value="TroA_like"/>
    <property type="match status" value="1"/>
</dbReference>
<dbReference type="PROSITE" id="PS51257">
    <property type="entry name" value="PROKAR_LIPOPROTEIN"/>
    <property type="match status" value="1"/>
</dbReference>
<name>A0A846QH21_9BACT</name>
<reference evidence="4 5" key="1">
    <citation type="submission" date="2020-03" db="EMBL/GenBank/DDBJ databases">
        <title>Genomic Encyclopedia of Type Strains, Phase IV (KMG-IV): sequencing the most valuable type-strain genomes for metagenomic binning, comparative biology and taxonomic classification.</title>
        <authorList>
            <person name="Goeker M."/>
        </authorList>
    </citation>
    <scope>NUCLEOTIDE SEQUENCE [LARGE SCALE GENOMIC DNA]</scope>
    <source>
        <strain evidence="4 5">DSM 24233</strain>
    </source>
</reference>
<dbReference type="Pfam" id="PF01497">
    <property type="entry name" value="Peripla_BP_2"/>
    <property type="match status" value="1"/>
</dbReference>
<sequence>MRRHGLAALVLTLALCACAALAQAAELRRVTDQTGRVLDIPAHPVRVVALAPSVTEIAFAVGGGPQLVGRTQFSDHPAQAAPLPVVGTYVCLDVERIVTLWPDLCLAVRDGTPRDTVDALERFGIPVFAVENGTLDKVVDSVLAIGDALGRTKEARTVADNMRRRIDAVRETAAHATTRPGVLYQINAEPIIAPGYGTFLDEIIRLAGGRNLTAATGGYPRFTMEQAIALAPEVIIVPSMDRASTFARAAAAWREWPHVPAVRDGRIHHVNSDLFDRPSPRLVQGLEHMARLLHPELFPGDQ</sequence>
<protein>
    <submittedName>
        <fullName evidence="4">Iron complex transport system substrate-binding protein</fullName>
    </submittedName>
</protein>
<dbReference type="PANTHER" id="PTHR30535">
    <property type="entry name" value="VITAMIN B12-BINDING PROTEIN"/>
    <property type="match status" value="1"/>
</dbReference>
<proteinExistence type="predicted"/>
<dbReference type="Gene3D" id="3.40.50.1980">
    <property type="entry name" value="Nitrogenase molybdenum iron protein domain"/>
    <property type="match status" value="2"/>
</dbReference>
<evidence type="ECO:0000259" key="3">
    <source>
        <dbReference type="PROSITE" id="PS50983"/>
    </source>
</evidence>
<evidence type="ECO:0000256" key="2">
    <source>
        <dbReference type="SAM" id="SignalP"/>
    </source>
</evidence>
<dbReference type="Proteomes" id="UP000580856">
    <property type="component" value="Unassembled WGS sequence"/>
</dbReference>
<dbReference type="InterPro" id="IPR050902">
    <property type="entry name" value="ABC_Transporter_SBP"/>
</dbReference>
<dbReference type="AlphaFoldDB" id="A0A846QH21"/>
<feature type="chain" id="PRO_5032408837" evidence="2">
    <location>
        <begin position="25"/>
        <end position="302"/>
    </location>
</feature>
<dbReference type="SUPFAM" id="SSF53807">
    <property type="entry name" value="Helical backbone' metal receptor"/>
    <property type="match status" value="1"/>
</dbReference>
<evidence type="ECO:0000256" key="1">
    <source>
        <dbReference type="ARBA" id="ARBA00022729"/>
    </source>
</evidence>
<evidence type="ECO:0000313" key="5">
    <source>
        <dbReference type="Proteomes" id="UP000580856"/>
    </source>
</evidence>
<feature type="signal peptide" evidence="2">
    <location>
        <begin position="1"/>
        <end position="24"/>
    </location>
</feature>
<organism evidence="4 5">
    <name type="scientific">Desulfobaculum xiamenense</name>
    <dbReference type="NCBI Taxonomy" id="995050"/>
    <lineage>
        <taxon>Bacteria</taxon>
        <taxon>Pseudomonadati</taxon>
        <taxon>Thermodesulfobacteriota</taxon>
        <taxon>Desulfovibrionia</taxon>
        <taxon>Desulfovibrionales</taxon>
        <taxon>Desulfovibrionaceae</taxon>
        <taxon>Desulfobaculum</taxon>
    </lineage>
</organism>
<dbReference type="GO" id="GO:0071281">
    <property type="term" value="P:cellular response to iron ion"/>
    <property type="evidence" value="ECO:0007669"/>
    <property type="project" value="TreeGrafter"/>
</dbReference>
<dbReference type="CDD" id="cd01144">
    <property type="entry name" value="BtuF"/>
    <property type="match status" value="1"/>
</dbReference>
<evidence type="ECO:0000313" key="4">
    <source>
        <dbReference type="EMBL" id="NJB68116.1"/>
    </source>
</evidence>
<feature type="domain" description="Fe/B12 periplasmic-binding" evidence="3">
    <location>
        <begin position="46"/>
        <end position="297"/>
    </location>
</feature>
<dbReference type="InterPro" id="IPR054828">
    <property type="entry name" value="Vit_B12_bind_prot"/>
</dbReference>
<dbReference type="RefSeq" id="WP_167941211.1">
    <property type="nucleotide sequence ID" value="NZ_JAATJA010000002.1"/>
</dbReference>
<keyword evidence="1 2" id="KW-0732">Signal</keyword>
<dbReference type="PANTHER" id="PTHR30535:SF34">
    <property type="entry name" value="MOLYBDATE-BINDING PROTEIN MOLA"/>
    <property type="match status" value="1"/>
</dbReference>
<keyword evidence="5" id="KW-1185">Reference proteome</keyword>
<comment type="caution">
    <text evidence="4">The sequence shown here is derived from an EMBL/GenBank/DDBJ whole genome shotgun (WGS) entry which is preliminary data.</text>
</comment>
<dbReference type="EMBL" id="JAATJA010000002">
    <property type="protein sequence ID" value="NJB68116.1"/>
    <property type="molecule type" value="Genomic_DNA"/>
</dbReference>